<dbReference type="Pfam" id="PF08239">
    <property type="entry name" value="SH3_3"/>
    <property type="match status" value="1"/>
</dbReference>
<evidence type="ECO:0000313" key="4">
    <source>
        <dbReference type="Proteomes" id="UP000419743"/>
    </source>
</evidence>
<feature type="domain" description="SH3b" evidence="2">
    <location>
        <begin position="104"/>
        <end position="172"/>
    </location>
</feature>
<feature type="region of interest" description="Disordered" evidence="1">
    <location>
        <begin position="67"/>
        <end position="99"/>
    </location>
</feature>
<evidence type="ECO:0000256" key="1">
    <source>
        <dbReference type="SAM" id="MobiDB-lite"/>
    </source>
</evidence>
<dbReference type="Pfam" id="PF26571">
    <property type="entry name" value="VldE"/>
    <property type="match status" value="1"/>
</dbReference>
<evidence type="ECO:0000259" key="2">
    <source>
        <dbReference type="PROSITE" id="PS51781"/>
    </source>
</evidence>
<accession>A0A7M4DM45</accession>
<feature type="compositionally biased region" description="Basic and acidic residues" evidence="1">
    <location>
        <begin position="67"/>
        <end position="79"/>
    </location>
</feature>
<feature type="compositionally biased region" description="Low complexity" evidence="1">
    <location>
        <begin position="88"/>
        <end position="99"/>
    </location>
</feature>
<sequence length="303" mass="31072">MPAGRHRAAGTRRTPLSRILGAATVGTLALASLAAAVPVGQTASTRSTAELPVPFEGTDAAATLDERAEEVAQRSEAREPVPTPTPTPTAAAAAAAAAEPSVPEPVPAVTGQLWVTSAVNVRSGPSADDERLTTLAWADQVDVTGESADGWTQVIWDERVAWVNSSYLAEEEPIAQEPEDHGVSSAACATSPGIESSLAANAAAAYRAVCAGFPGVASAYGGFRAGDGGDHGSGHALDIMVTGAAGWEIARYLQAHAGELGITYLIFEQQIWMAGAAAGAWTYMADRGSTTANHYDHVHVSTS</sequence>
<dbReference type="PROSITE" id="PS51781">
    <property type="entry name" value="SH3B"/>
    <property type="match status" value="1"/>
</dbReference>
<dbReference type="Proteomes" id="UP000419743">
    <property type="component" value="Unassembled WGS sequence"/>
</dbReference>
<name>A0A7M4DM45_9MICO</name>
<comment type="caution">
    <text evidence="3">The sequence shown here is derived from an EMBL/GenBank/DDBJ whole genome shotgun (WGS) entry which is preliminary data.</text>
</comment>
<dbReference type="InterPro" id="IPR003646">
    <property type="entry name" value="SH3-like_bac-type"/>
</dbReference>
<dbReference type="AlphaFoldDB" id="A0A7M4DM45"/>
<dbReference type="Gene3D" id="2.30.30.40">
    <property type="entry name" value="SH3 Domains"/>
    <property type="match status" value="1"/>
</dbReference>
<dbReference type="SMART" id="SM00287">
    <property type="entry name" value="SH3b"/>
    <property type="match status" value="1"/>
</dbReference>
<proteinExistence type="predicted"/>
<keyword evidence="4" id="KW-1185">Reference proteome</keyword>
<dbReference type="EMBL" id="CACRYJ010000046">
    <property type="protein sequence ID" value="VZO38377.1"/>
    <property type="molecule type" value="Genomic_DNA"/>
</dbReference>
<reference evidence="3 4" key="1">
    <citation type="submission" date="2019-11" db="EMBL/GenBank/DDBJ databases">
        <authorList>
            <person name="Criscuolo A."/>
        </authorList>
    </citation>
    <scope>NUCLEOTIDE SEQUENCE [LARGE SCALE GENOMIC DNA]</scope>
    <source>
        <strain evidence="3">CIP111667</strain>
    </source>
</reference>
<dbReference type="RefSeq" id="WP_156741888.1">
    <property type="nucleotide sequence ID" value="NZ_CACRYJ010000046.1"/>
</dbReference>
<gene>
    <name evidence="3" type="ORF">HALOF300_03213</name>
</gene>
<organism evidence="3 4">
    <name type="scientific">Occultella aeris</name>
    <dbReference type="NCBI Taxonomy" id="2761496"/>
    <lineage>
        <taxon>Bacteria</taxon>
        <taxon>Bacillati</taxon>
        <taxon>Actinomycetota</taxon>
        <taxon>Actinomycetes</taxon>
        <taxon>Micrococcales</taxon>
        <taxon>Ruaniaceae</taxon>
        <taxon>Occultella</taxon>
    </lineage>
</organism>
<dbReference type="InterPro" id="IPR058593">
    <property type="entry name" value="ARB_07466-like_C"/>
</dbReference>
<evidence type="ECO:0000313" key="3">
    <source>
        <dbReference type="EMBL" id="VZO38377.1"/>
    </source>
</evidence>
<protein>
    <submittedName>
        <fullName evidence="3">Bacterial SH3 domain protein</fullName>
    </submittedName>
</protein>